<dbReference type="Pfam" id="PF00596">
    <property type="entry name" value="Aldolase_II"/>
    <property type="match status" value="1"/>
</dbReference>
<proteinExistence type="predicted"/>
<keyword evidence="3" id="KW-1185">Reference proteome</keyword>
<evidence type="ECO:0000313" key="2">
    <source>
        <dbReference type="EMBL" id="PPK39629.1"/>
    </source>
</evidence>
<name>A0A2S6FQ72_9PSED</name>
<dbReference type="EMBL" id="NIRS01000002">
    <property type="protein sequence ID" value="PPK39629.1"/>
    <property type="molecule type" value="Genomic_DNA"/>
</dbReference>
<dbReference type="RefSeq" id="WP_104448649.1">
    <property type="nucleotide sequence ID" value="NZ_NIRS01000002.1"/>
</dbReference>
<accession>A0A2S6FQ72</accession>
<reference evidence="3" key="1">
    <citation type="submission" date="2017-06" db="EMBL/GenBank/DDBJ databases">
        <authorList>
            <person name="Furmanczyk E.M."/>
        </authorList>
    </citation>
    <scope>NUCLEOTIDE SEQUENCE [LARGE SCALE GENOMIC DNA]</scope>
    <source>
        <strain evidence="3">AP3_16</strain>
    </source>
</reference>
<dbReference type="Gene3D" id="3.40.225.10">
    <property type="entry name" value="Class II aldolase/adducin N-terminal domain"/>
    <property type="match status" value="1"/>
</dbReference>
<dbReference type="SUPFAM" id="SSF53639">
    <property type="entry name" value="AraD/HMP-PK domain-like"/>
    <property type="match status" value="1"/>
</dbReference>
<gene>
    <name evidence="2" type="ORF">CD175_09095</name>
</gene>
<dbReference type="SMART" id="SM01007">
    <property type="entry name" value="Aldolase_II"/>
    <property type="match status" value="1"/>
</dbReference>
<dbReference type="GO" id="GO:0005996">
    <property type="term" value="P:monosaccharide metabolic process"/>
    <property type="evidence" value="ECO:0007669"/>
    <property type="project" value="UniProtKB-ARBA"/>
</dbReference>
<comment type="caution">
    <text evidence="2">The sequence shown here is derived from an EMBL/GenBank/DDBJ whole genome shotgun (WGS) entry which is preliminary data.</text>
</comment>
<dbReference type="InterPro" id="IPR036409">
    <property type="entry name" value="Aldolase_II/adducin_N_sf"/>
</dbReference>
<dbReference type="AlphaFoldDB" id="A0A2S6FQ72"/>
<organism evidence="2 3">
    <name type="scientific">Pseudomonas laurylsulfatiphila</name>
    <dbReference type="NCBI Taxonomy" id="2011015"/>
    <lineage>
        <taxon>Bacteria</taxon>
        <taxon>Pseudomonadati</taxon>
        <taxon>Pseudomonadota</taxon>
        <taxon>Gammaproteobacteria</taxon>
        <taxon>Pseudomonadales</taxon>
        <taxon>Pseudomonadaceae</taxon>
        <taxon>Pseudomonas</taxon>
    </lineage>
</organism>
<dbReference type="InterPro" id="IPR001303">
    <property type="entry name" value="Aldolase_II/adducin_N"/>
</dbReference>
<dbReference type="Proteomes" id="UP000238541">
    <property type="component" value="Unassembled WGS sequence"/>
</dbReference>
<protein>
    <submittedName>
        <fullName evidence="2">Ribulose phosphate epimerase</fullName>
    </submittedName>
</protein>
<evidence type="ECO:0000259" key="1">
    <source>
        <dbReference type="SMART" id="SM01007"/>
    </source>
</evidence>
<feature type="domain" description="Class II aldolase/adducin N-terminal" evidence="1">
    <location>
        <begin position="31"/>
        <end position="206"/>
    </location>
</feature>
<evidence type="ECO:0000313" key="3">
    <source>
        <dbReference type="Proteomes" id="UP000238541"/>
    </source>
</evidence>
<sequence length="248" mass="27597">MTVLINEKPVTEQLISQELQNFIDKVLVEAEEAFTVFRETNTITANGTVGFIERVPGQELLVSVNYGGPWNYRKPLQATVTDFEGKVIYGKGKGGLGRYTKLFQQHADITTVSHVHSPYLGAWAQTHRTLPFHYVPVQRYQLARELPVYIDRRQPEVDFILDKIAENPFNLAILEANGGSTVWGKQGLRATAEFILLLEEGAQLQLLADALGGSRPYGPGVLTQQWKMSGLYEKASGLGLVPAIDRRA</sequence>